<feature type="region of interest" description="Disordered" evidence="1">
    <location>
        <begin position="666"/>
        <end position="771"/>
    </location>
</feature>
<sequence length="771" mass="83753">MPGKFHGVVYLRAPSWYSYRWCDAWLGPSNKGAPKCAHKAAPQDGSWRSVAGPLSIIHHPPSMHLRGRGRNTPRHSTNLTREAARPEIGVIAPVQKSQPRLSVHCMRMFRLPSWGSRGSDEVVNGVAETKMAHATRPVVEIHSSGISKRKRSNIEGTPDILRGAHDSKRKKESTPSESRSPDPEITATMSTVADGMSEKVEAAFDLDRVREGIESQLSLEILMKHNELRLINQELAKCQAAIEQLRRCHLIPYPTAQGTLESMQHISSGTGPAVAQGGNVPQWAPPYGVTDGPYSRHYAKWLIPDPAFDGIQVDWQRGSDLSRAGKTVPEGRATRHSFAENSTGASKSRSQRGTSGQKLQALSSGYPQAKEKAGPCILKRANDGQMVKLVCIDCNRENFSSTQGFINHCRIAHRRDFKSHDEAAQASGQPIEVDEVGGIVGEEKIQSAPSGLVHPLIRSAPTDKEAYSALLSRIKASLELYDQGKLPGVTSIPTSANSTPLKTKNPKPARIPNADFVPSLTTPHLSKLMQSRGFGGDFAQMVIEAKKKIDLDEISDDESEDTDEVSSVIQRSGTGVETPILPAMRVPSRAGVSPTPFGRPGSSKGVDSRHARQSGLSGISPRLSNATPVLNTAAAGHRSMGSTRLVHIEHHDHADEHQDEVDVDMLHGPSINDLSPNTITSNNAPSLVSDDGEYDEGDDAESASSEEEAEDSDVAEIDIEDDGVEKVVPRTILRNRSGSGGDGMRLRKEEKQVTFVSPVKEVKESRRARKT</sequence>
<dbReference type="Proteomes" id="UP000235672">
    <property type="component" value="Unassembled WGS sequence"/>
</dbReference>
<feature type="compositionally biased region" description="Polar residues" evidence="1">
    <location>
        <begin position="672"/>
        <end position="686"/>
    </location>
</feature>
<evidence type="ECO:0000256" key="1">
    <source>
        <dbReference type="SAM" id="MobiDB-lite"/>
    </source>
</evidence>
<dbReference type="EMBL" id="KZ613466">
    <property type="protein sequence ID" value="PMD27445.1"/>
    <property type="molecule type" value="Genomic_DNA"/>
</dbReference>
<feature type="compositionally biased region" description="Polar residues" evidence="1">
    <location>
        <begin position="491"/>
        <end position="502"/>
    </location>
</feature>
<evidence type="ECO:0000313" key="3">
    <source>
        <dbReference type="EMBL" id="PMD27445.1"/>
    </source>
</evidence>
<dbReference type="OrthoDB" id="5355528at2759"/>
<dbReference type="Pfam" id="PF25909">
    <property type="entry name" value="zf-C2H2_AHC1"/>
    <property type="match status" value="1"/>
</dbReference>
<feature type="compositionally biased region" description="Acidic residues" evidence="1">
    <location>
        <begin position="553"/>
        <end position="564"/>
    </location>
</feature>
<feature type="compositionally biased region" description="Acidic residues" evidence="1">
    <location>
        <begin position="690"/>
        <end position="723"/>
    </location>
</feature>
<dbReference type="InterPro" id="IPR058706">
    <property type="entry name" value="zf-C2H2_AHC1-like"/>
</dbReference>
<evidence type="ECO:0000259" key="2">
    <source>
        <dbReference type="Pfam" id="PF25909"/>
    </source>
</evidence>
<organism evidence="3 4">
    <name type="scientific">Hyaloscypha hepaticicola</name>
    <dbReference type="NCBI Taxonomy" id="2082293"/>
    <lineage>
        <taxon>Eukaryota</taxon>
        <taxon>Fungi</taxon>
        <taxon>Dikarya</taxon>
        <taxon>Ascomycota</taxon>
        <taxon>Pezizomycotina</taxon>
        <taxon>Leotiomycetes</taxon>
        <taxon>Helotiales</taxon>
        <taxon>Hyaloscyphaceae</taxon>
        <taxon>Hyaloscypha</taxon>
    </lineage>
</organism>
<reference evidence="3 4" key="1">
    <citation type="submission" date="2016-05" db="EMBL/GenBank/DDBJ databases">
        <title>A degradative enzymes factory behind the ericoid mycorrhizal symbiosis.</title>
        <authorList>
            <consortium name="DOE Joint Genome Institute"/>
            <person name="Martino E."/>
            <person name="Morin E."/>
            <person name="Grelet G."/>
            <person name="Kuo A."/>
            <person name="Kohler A."/>
            <person name="Daghino S."/>
            <person name="Barry K."/>
            <person name="Choi C."/>
            <person name="Cichocki N."/>
            <person name="Clum A."/>
            <person name="Copeland A."/>
            <person name="Hainaut M."/>
            <person name="Haridas S."/>
            <person name="Labutti K."/>
            <person name="Lindquist E."/>
            <person name="Lipzen A."/>
            <person name="Khouja H.-R."/>
            <person name="Murat C."/>
            <person name="Ohm R."/>
            <person name="Olson A."/>
            <person name="Spatafora J."/>
            <person name="Veneault-Fourrey C."/>
            <person name="Henrissat B."/>
            <person name="Grigoriev I."/>
            <person name="Martin F."/>
            <person name="Perotto S."/>
        </authorList>
    </citation>
    <scope>NUCLEOTIDE SEQUENCE [LARGE SCALE GENOMIC DNA]</scope>
    <source>
        <strain evidence="3 4">UAMH 7357</strain>
    </source>
</reference>
<feature type="region of interest" description="Disordered" evidence="1">
    <location>
        <begin position="142"/>
        <end position="185"/>
    </location>
</feature>
<accession>A0A2J6QMF4</accession>
<protein>
    <recommendedName>
        <fullName evidence="2">AHC1-like C2H2 zinc-finger domain-containing protein</fullName>
    </recommendedName>
</protein>
<feature type="compositionally biased region" description="Polar residues" evidence="1">
    <location>
        <begin position="614"/>
        <end position="625"/>
    </location>
</feature>
<name>A0A2J6QMF4_9HELO</name>
<feature type="domain" description="AHC1-like C2H2 zinc-finger" evidence="2">
    <location>
        <begin position="370"/>
        <end position="422"/>
    </location>
</feature>
<evidence type="ECO:0000313" key="4">
    <source>
        <dbReference type="Proteomes" id="UP000235672"/>
    </source>
</evidence>
<feature type="compositionally biased region" description="Polar residues" evidence="1">
    <location>
        <begin position="339"/>
        <end position="366"/>
    </location>
</feature>
<feature type="region of interest" description="Disordered" evidence="1">
    <location>
        <begin position="491"/>
        <end position="516"/>
    </location>
</feature>
<proteinExistence type="predicted"/>
<gene>
    <name evidence="3" type="ORF">NA56DRAFT_684809</name>
</gene>
<dbReference type="AlphaFoldDB" id="A0A2J6QMF4"/>
<dbReference type="STRING" id="1745343.A0A2J6QMF4"/>
<feature type="region of interest" description="Disordered" evidence="1">
    <location>
        <begin position="322"/>
        <end position="366"/>
    </location>
</feature>
<feature type="region of interest" description="Disordered" evidence="1">
    <location>
        <begin position="553"/>
        <end position="625"/>
    </location>
</feature>
<keyword evidence="4" id="KW-1185">Reference proteome</keyword>